<feature type="compositionally biased region" description="Pro residues" evidence="1">
    <location>
        <begin position="455"/>
        <end position="467"/>
    </location>
</feature>
<dbReference type="OrthoDB" id="246010at2759"/>
<feature type="compositionally biased region" description="Polar residues" evidence="1">
    <location>
        <begin position="848"/>
        <end position="864"/>
    </location>
</feature>
<feature type="region of interest" description="Disordered" evidence="1">
    <location>
        <begin position="447"/>
        <end position="502"/>
    </location>
</feature>
<evidence type="ECO:0000313" key="3">
    <source>
        <dbReference type="Proteomes" id="UP000051952"/>
    </source>
</evidence>
<protein>
    <submittedName>
        <fullName evidence="2">GPI-anchored surface protein, putative</fullName>
    </submittedName>
</protein>
<evidence type="ECO:0000313" key="2">
    <source>
        <dbReference type="EMBL" id="CUG88929.1"/>
    </source>
</evidence>
<feature type="compositionally biased region" description="Low complexity" evidence="1">
    <location>
        <begin position="468"/>
        <end position="484"/>
    </location>
</feature>
<dbReference type="EMBL" id="CYKH01001685">
    <property type="protein sequence ID" value="CUG88929.1"/>
    <property type="molecule type" value="Genomic_DNA"/>
</dbReference>
<feature type="region of interest" description="Disordered" evidence="1">
    <location>
        <begin position="216"/>
        <end position="298"/>
    </location>
</feature>
<keyword evidence="3" id="KW-1185">Reference proteome</keyword>
<feature type="region of interest" description="Disordered" evidence="1">
    <location>
        <begin position="846"/>
        <end position="869"/>
    </location>
</feature>
<feature type="compositionally biased region" description="Low complexity" evidence="1">
    <location>
        <begin position="111"/>
        <end position="131"/>
    </location>
</feature>
<accession>A0A0S4JFL3</accession>
<feature type="compositionally biased region" description="Low complexity" evidence="1">
    <location>
        <begin position="249"/>
        <end position="265"/>
    </location>
</feature>
<dbReference type="VEuPathDB" id="TriTrypDB:BSAL_18285"/>
<feature type="region of interest" description="Disordered" evidence="1">
    <location>
        <begin position="98"/>
        <end position="200"/>
    </location>
</feature>
<name>A0A0S4JFL3_BODSA</name>
<feature type="non-terminal residue" evidence="2">
    <location>
        <position position="1046"/>
    </location>
</feature>
<organism evidence="2 3">
    <name type="scientific">Bodo saltans</name>
    <name type="common">Flagellated protozoan</name>
    <dbReference type="NCBI Taxonomy" id="75058"/>
    <lineage>
        <taxon>Eukaryota</taxon>
        <taxon>Discoba</taxon>
        <taxon>Euglenozoa</taxon>
        <taxon>Kinetoplastea</taxon>
        <taxon>Metakinetoplastina</taxon>
        <taxon>Eubodonida</taxon>
        <taxon>Bodonidae</taxon>
        <taxon>Bodo</taxon>
    </lineage>
</organism>
<sequence length="1046" mass="113416">MTALIPFQQSSSSSSPPLLVRQAHLGRILTVLSDLTAACKILLPSLLARDNILQQLQHVWHVALQCALACDEMLLSTSSGEDLPSTSHDCCNDSNGSDAGSCAGGGGAPSSGGDSRSTSPSMSPTTNRSNNFPTRGVLENDTLEATAPSLKKTVPTTNLLGRQSAHERSESLPPCETYRRRSRRRTDGYEHDDNSDEPLLERTITGMLRTVSLAATCRGHSNEEDRDHEQREQRNKREDASAPNVPPHRSAAVASSYRASVPSSSTTMFKQQDQAEVDDEPSSSSPSSHHHEEEEAQLIDVQGNTTTSIIIIAFRRMCELIALAEAFQKKIVGAVLAQYYSIALLSCTDSILRELGEWVQQIQQHQQPLSSMTAFMKNTMPLEYNNNNNNCGSNQSGGTGGTNTANGVPFSLWMQLVVEAQPTVAATRLLCRSRDICIDGGSLEPSEALGAEGSIPPPPQEAPPPAASPLLLGSTTTPLSASSSIDSRPPRERTSSFAGDARPSAPADVMFRYIVVAVRTVAPCGHAQECLGNRQLLFVQRHHQPSPVDDEDDDNENGVQDLSSTATVHTVLAAECSVGREFHNGDSDMQGHHHHHPWSSDSIFVVSGRLIEDRLSSEDRFQSASKIGHVVMAPYSSPILTAQENDQQLLLDDNVGGGDVLLRFPAAAGTTGSAIDDDWMYAQHFPDAAPHSLEDDQHQRGGNDTEADSQNSRNVTALPLVPITVASDCGGNTTTTTTRNDSCPRPPGGLRAGDAMFMAELTSRLEFWMERGSIPRDFDEDFRRAASEELSLELDDDHSNNSTEESNVATDIVPPVDLATSRVPLHCFSTFVGHLDVHMSSHIDVSGPVNSDKANLDSDNQQRGARQEAQKKIASAQRMLSGCVLSVLDASPTATSSEREESTQHAALGLRMIATTLVSATEPPHYLEGRAAVECRKLLHKLAQQSRWRGILWNPRTGKAKATLELNRCSREEAHRSGGIARDDDEEGTSGVVNHSLYFSVSWLPYIAPMRWYIQRHCALLVDLDRTIVDNAVAISLAEAEVIRAS</sequence>
<feature type="region of interest" description="Disordered" evidence="1">
    <location>
        <begin position="726"/>
        <end position="747"/>
    </location>
</feature>
<proteinExistence type="predicted"/>
<evidence type="ECO:0000256" key="1">
    <source>
        <dbReference type="SAM" id="MobiDB-lite"/>
    </source>
</evidence>
<feature type="region of interest" description="Disordered" evidence="1">
    <location>
        <begin position="689"/>
        <end position="713"/>
    </location>
</feature>
<gene>
    <name evidence="2" type="ORF">BSAL_18285</name>
</gene>
<feature type="compositionally biased region" description="Basic and acidic residues" evidence="1">
    <location>
        <begin position="692"/>
        <end position="703"/>
    </location>
</feature>
<feature type="compositionally biased region" description="Basic and acidic residues" evidence="1">
    <location>
        <begin position="220"/>
        <end position="240"/>
    </location>
</feature>
<dbReference type="AlphaFoldDB" id="A0A0S4JFL3"/>
<dbReference type="Proteomes" id="UP000051952">
    <property type="component" value="Unassembled WGS sequence"/>
</dbReference>
<reference evidence="3" key="1">
    <citation type="submission" date="2015-09" db="EMBL/GenBank/DDBJ databases">
        <authorList>
            <consortium name="Pathogen Informatics"/>
        </authorList>
    </citation>
    <scope>NUCLEOTIDE SEQUENCE [LARGE SCALE GENOMIC DNA]</scope>
    <source>
        <strain evidence="3">Lake Konstanz</strain>
    </source>
</reference>